<reference evidence="3" key="1">
    <citation type="journal article" date="2024" name="IScience">
        <title>Strigolactones Initiate the Formation of Haustorium-like Structures in Castilleja.</title>
        <authorList>
            <person name="Buerger M."/>
            <person name="Peterson D."/>
            <person name="Chory J."/>
        </authorList>
    </citation>
    <scope>NUCLEOTIDE SEQUENCE [LARGE SCALE GENOMIC DNA]</scope>
</reference>
<sequence length="317" mass="36158">MKKRHPIPLLLTSHGYENNKQSLYSLIDNRYKTISHPVLEGKRILGSDYGWLVLVDRSPFSDDCCLWNPESTDKIQLPRLDQAWVYSRCVLSKPPIDPDCLVVFKSYCNFELSVCRISDDEFVKVSLRDEIFRPLVAISSFKGDIYGIFKDDAFYELVIVNLVGKTVEFKPLLINGERRLEVPELWRGWIKSHQNYLIESPVGVGVGVFFLVIKMTSDNGVEFKVFRLDVNELVSMEIENLDGHTIFIGSFGDGFCCPSSGTGIKSNSIYYTNISGRVMCVYDLDDRSTTLLLPCPVAGRYKSTNYWVDLPEILRSM</sequence>
<dbReference type="AlphaFoldDB" id="A0ABD3CPX4"/>
<organism evidence="2 3">
    <name type="scientific">Castilleja foliolosa</name>
    <dbReference type="NCBI Taxonomy" id="1961234"/>
    <lineage>
        <taxon>Eukaryota</taxon>
        <taxon>Viridiplantae</taxon>
        <taxon>Streptophyta</taxon>
        <taxon>Embryophyta</taxon>
        <taxon>Tracheophyta</taxon>
        <taxon>Spermatophyta</taxon>
        <taxon>Magnoliopsida</taxon>
        <taxon>eudicotyledons</taxon>
        <taxon>Gunneridae</taxon>
        <taxon>Pentapetalae</taxon>
        <taxon>asterids</taxon>
        <taxon>lamiids</taxon>
        <taxon>Lamiales</taxon>
        <taxon>Orobanchaceae</taxon>
        <taxon>Pedicularideae</taxon>
        <taxon>Castillejinae</taxon>
        <taxon>Castilleja</taxon>
    </lineage>
</organism>
<keyword evidence="3" id="KW-1185">Reference proteome</keyword>
<dbReference type="EMBL" id="JAVIJP010000032">
    <property type="protein sequence ID" value="KAL3632015.1"/>
    <property type="molecule type" value="Genomic_DNA"/>
</dbReference>
<evidence type="ECO:0000313" key="3">
    <source>
        <dbReference type="Proteomes" id="UP001632038"/>
    </source>
</evidence>
<name>A0ABD3CPX4_9LAMI</name>
<dbReference type="Proteomes" id="UP001632038">
    <property type="component" value="Unassembled WGS sequence"/>
</dbReference>
<protein>
    <recommendedName>
        <fullName evidence="1">KIB1-4 beta-propeller domain-containing protein</fullName>
    </recommendedName>
</protein>
<dbReference type="Pfam" id="PF03478">
    <property type="entry name" value="Beta-prop_KIB1-4"/>
    <property type="match status" value="1"/>
</dbReference>
<feature type="domain" description="KIB1-4 beta-propeller" evidence="1">
    <location>
        <begin position="23"/>
        <end position="283"/>
    </location>
</feature>
<dbReference type="InterPro" id="IPR005174">
    <property type="entry name" value="KIB1-4_b-propeller"/>
</dbReference>
<accession>A0ABD3CPX4</accession>
<dbReference type="PANTHER" id="PTHR40891:SF1">
    <property type="entry name" value="DUF295 DOMAIN-CONTAINING PROTEIN"/>
    <property type="match status" value="1"/>
</dbReference>
<dbReference type="PANTHER" id="PTHR40891">
    <property type="entry name" value="DUF295 DOMAIN-CONTAINING PROTEIN"/>
    <property type="match status" value="1"/>
</dbReference>
<proteinExistence type="predicted"/>
<comment type="caution">
    <text evidence="2">The sequence shown here is derived from an EMBL/GenBank/DDBJ whole genome shotgun (WGS) entry which is preliminary data.</text>
</comment>
<evidence type="ECO:0000259" key="1">
    <source>
        <dbReference type="Pfam" id="PF03478"/>
    </source>
</evidence>
<evidence type="ECO:0000313" key="2">
    <source>
        <dbReference type="EMBL" id="KAL3632015.1"/>
    </source>
</evidence>
<gene>
    <name evidence="2" type="ORF">CASFOL_024999</name>
</gene>